<evidence type="ECO:0000256" key="6">
    <source>
        <dbReference type="ARBA" id="ARBA00022989"/>
    </source>
</evidence>
<feature type="transmembrane region" description="Helical" evidence="8">
    <location>
        <begin position="60"/>
        <end position="78"/>
    </location>
</feature>
<gene>
    <name evidence="9" type="ORF">EWH70_07365</name>
</gene>
<dbReference type="OrthoDB" id="4455417at2"/>
<feature type="transmembrane region" description="Helical" evidence="8">
    <location>
        <begin position="90"/>
        <end position="110"/>
    </location>
</feature>
<dbReference type="EMBL" id="SFCC01000003">
    <property type="protein sequence ID" value="RZQ64919.1"/>
    <property type="molecule type" value="Genomic_DNA"/>
</dbReference>
<evidence type="ECO:0000256" key="4">
    <source>
        <dbReference type="ARBA" id="ARBA00022475"/>
    </source>
</evidence>
<reference evidence="9 10" key="1">
    <citation type="submission" date="2019-02" db="EMBL/GenBank/DDBJ databases">
        <title>Draft genome sequence of Amycolatopsis sp. 8-3EHSu isolated from roots of Suaeda maritima.</title>
        <authorList>
            <person name="Duangmal K."/>
            <person name="Chantavorakit T."/>
        </authorList>
    </citation>
    <scope>NUCLEOTIDE SEQUENCE [LARGE SCALE GENOMIC DNA]</scope>
    <source>
        <strain evidence="9 10">8-3EHSu</strain>
    </source>
</reference>
<feature type="transmembrane region" description="Helical" evidence="8">
    <location>
        <begin position="116"/>
        <end position="135"/>
    </location>
</feature>
<dbReference type="GO" id="GO:0005886">
    <property type="term" value="C:plasma membrane"/>
    <property type="evidence" value="ECO:0007669"/>
    <property type="project" value="UniProtKB-SubCell"/>
</dbReference>
<feature type="transmembrane region" description="Helical" evidence="8">
    <location>
        <begin position="272"/>
        <end position="293"/>
    </location>
</feature>
<evidence type="ECO:0000256" key="1">
    <source>
        <dbReference type="ARBA" id="ARBA00004651"/>
    </source>
</evidence>
<dbReference type="PANTHER" id="PTHR30472">
    <property type="entry name" value="FERRIC ENTEROBACTIN TRANSPORT SYSTEM PERMEASE PROTEIN"/>
    <property type="match status" value="1"/>
</dbReference>
<keyword evidence="4" id="KW-1003">Cell membrane</keyword>
<dbReference type="GO" id="GO:0022857">
    <property type="term" value="F:transmembrane transporter activity"/>
    <property type="evidence" value="ECO:0007669"/>
    <property type="project" value="InterPro"/>
</dbReference>
<evidence type="ECO:0000256" key="3">
    <source>
        <dbReference type="ARBA" id="ARBA00022448"/>
    </source>
</evidence>
<dbReference type="Proteomes" id="UP000292003">
    <property type="component" value="Unassembled WGS sequence"/>
</dbReference>
<feature type="transmembrane region" description="Helical" evidence="8">
    <location>
        <begin position="142"/>
        <end position="163"/>
    </location>
</feature>
<comment type="caution">
    <text evidence="9">The sequence shown here is derived from an EMBL/GenBank/DDBJ whole genome shotgun (WGS) entry which is preliminary data.</text>
</comment>
<feature type="transmembrane region" description="Helical" evidence="8">
    <location>
        <begin position="300"/>
        <end position="321"/>
    </location>
</feature>
<keyword evidence="10" id="KW-1185">Reference proteome</keyword>
<sequence length="329" mass="33722">MPGRAVLVCAVLVVAILAVAVVTMTTGDYPLSVGQVVQTLLGEGRSGARFIVLELRLPRLLAALLVGMALALSGAILQSISHNVLGSPDIIGFTQGSATGALIVIIALGGGMIETAVGGLIGGMATAVAVYLLAFKRGVQGLRMVLIGVGVSAMLLAVNSYLITRANLQDAVSAQAWLVGGLNGRGWDHVVPLAFAVALLLPVLVHQGRRLSMLEMGDDSAKALGVPTEFSRMMLFAVSVTLCSIATAAAGPITFLALIAPQVARRLTRVPGPNLVASALMGALLLLAGDLAIQRAFPAAQLPVGIATGVLGGLYLSWLLASEWRKGRG</sequence>
<keyword evidence="6 8" id="KW-1133">Transmembrane helix</keyword>
<dbReference type="SUPFAM" id="SSF81345">
    <property type="entry name" value="ABC transporter involved in vitamin B12 uptake, BtuC"/>
    <property type="match status" value="1"/>
</dbReference>
<dbReference type="CDD" id="cd06550">
    <property type="entry name" value="TM_ABC_iron-siderophores_like"/>
    <property type="match status" value="1"/>
</dbReference>
<protein>
    <submittedName>
        <fullName evidence="9">Uncharacterized protein</fullName>
    </submittedName>
</protein>
<dbReference type="GO" id="GO:0033214">
    <property type="term" value="P:siderophore-iron import into cell"/>
    <property type="evidence" value="ECO:0007669"/>
    <property type="project" value="TreeGrafter"/>
</dbReference>
<evidence type="ECO:0000256" key="2">
    <source>
        <dbReference type="ARBA" id="ARBA00007935"/>
    </source>
</evidence>
<evidence type="ECO:0000256" key="8">
    <source>
        <dbReference type="SAM" id="Phobius"/>
    </source>
</evidence>
<dbReference type="InterPro" id="IPR037294">
    <property type="entry name" value="ABC_BtuC-like"/>
</dbReference>
<proteinExistence type="inferred from homology"/>
<feature type="transmembrane region" description="Helical" evidence="8">
    <location>
        <begin position="234"/>
        <end position="260"/>
    </location>
</feature>
<keyword evidence="7 8" id="KW-0472">Membrane</keyword>
<name>A0A4Q7JC83_9PSEU</name>
<dbReference type="Pfam" id="PF01032">
    <property type="entry name" value="FecCD"/>
    <property type="match status" value="1"/>
</dbReference>
<dbReference type="RefSeq" id="WP_130474718.1">
    <property type="nucleotide sequence ID" value="NZ_SFCC01000003.1"/>
</dbReference>
<keyword evidence="5 8" id="KW-0812">Transmembrane</keyword>
<dbReference type="InterPro" id="IPR000522">
    <property type="entry name" value="ABC_transptr_permease_BtuC"/>
</dbReference>
<dbReference type="PANTHER" id="PTHR30472:SF24">
    <property type="entry name" value="FERRIC ENTEROBACTIN TRANSPORT SYSTEM PERMEASE PROTEIN FEPG"/>
    <property type="match status" value="1"/>
</dbReference>
<evidence type="ECO:0000313" key="9">
    <source>
        <dbReference type="EMBL" id="RZQ64919.1"/>
    </source>
</evidence>
<evidence type="ECO:0000256" key="5">
    <source>
        <dbReference type="ARBA" id="ARBA00022692"/>
    </source>
</evidence>
<evidence type="ECO:0000256" key="7">
    <source>
        <dbReference type="ARBA" id="ARBA00023136"/>
    </source>
</evidence>
<comment type="subcellular location">
    <subcellularLocation>
        <location evidence="1">Cell membrane</location>
        <topology evidence="1">Multi-pass membrane protein</topology>
    </subcellularLocation>
</comment>
<keyword evidence="3" id="KW-0813">Transport</keyword>
<accession>A0A4Q7JC83</accession>
<dbReference type="AlphaFoldDB" id="A0A4Q7JC83"/>
<dbReference type="Gene3D" id="1.10.3470.10">
    <property type="entry name" value="ABC transporter involved in vitamin B12 uptake, BtuC"/>
    <property type="match status" value="1"/>
</dbReference>
<evidence type="ECO:0000313" key="10">
    <source>
        <dbReference type="Proteomes" id="UP000292003"/>
    </source>
</evidence>
<organism evidence="9 10">
    <name type="scientific">Amycolatopsis suaedae</name>
    <dbReference type="NCBI Taxonomy" id="2510978"/>
    <lineage>
        <taxon>Bacteria</taxon>
        <taxon>Bacillati</taxon>
        <taxon>Actinomycetota</taxon>
        <taxon>Actinomycetes</taxon>
        <taxon>Pseudonocardiales</taxon>
        <taxon>Pseudonocardiaceae</taxon>
        <taxon>Amycolatopsis</taxon>
    </lineage>
</organism>
<comment type="similarity">
    <text evidence="2">Belongs to the binding-protein-dependent transport system permease family. FecCD subfamily.</text>
</comment>